<dbReference type="Proteomes" id="UP000626109">
    <property type="component" value="Unassembled WGS sequence"/>
</dbReference>
<feature type="domain" description="Protein kinase" evidence="6">
    <location>
        <begin position="251"/>
        <end position="523"/>
    </location>
</feature>
<dbReference type="InterPro" id="IPR011992">
    <property type="entry name" value="EF-hand-dom_pair"/>
</dbReference>
<dbReference type="AlphaFoldDB" id="A0A813I7M5"/>
<sequence>MATMGYVRVNGGQPVAQYHPMACGGSVRVPGPSVSQAYGGYSSAAQPMPAPHGALLHRVQGAGTPAPCGVIRQSSCAAPAGNRGGNVVARCPSMVAGGPAVRPFVSAAAGQPVMNPGFQMQPTYSVPVQQNMSPEARKIIDTISELLQDRSVLKRAVVQCFKRVDKGDESIDLNGLMQFRNVLVSVLQVPNEAFGDLQNAVECFDFDDSGLLDVNEVYKLVKFHLRDYRKQLGGDTSIVHVPCKSIQQAGFVVHKELGRGSQGVAKLAVDASGREFCIKCLPKSSMSASGISEMQDEFMALKNLACEEVAQVFELFMDQQFYYMVGEPYYGGDLMTLTERAVAQRVPMTESWWRDIFLQCCEGLDFMHDQAMMHCDIKEPNIMVKTNNFFKPEIVYIDFGVCRAMVVAPNGMPGGTPGYMPPETIDRRRWVPKGDVFCLGVTMIQVFLGKMPPTGPRTTSTPGGIFVEGCQTVQDMFDATKTRQPPFHLLPNMPGLHELLTAMLQKDVAVRPTASNVLGFQWFAVVESPPSKLRARIDRATTGISKSFLERASLSGEEVSPAVRALRRLQRKLGVNFVSSADADESSEEEAESQTESGFRRVGWSSLSTAFAA</sequence>
<evidence type="ECO:0000256" key="2">
    <source>
        <dbReference type="ARBA" id="ARBA00022837"/>
    </source>
</evidence>
<gene>
    <name evidence="8" type="ORF">PGLA2088_LOCUS4980</name>
</gene>
<dbReference type="GO" id="GO:0005524">
    <property type="term" value="F:ATP binding"/>
    <property type="evidence" value="ECO:0007669"/>
    <property type="project" value="UniProtKB-KW"/>
</dbReference>
<dbReference type="PANTHER" id="PTHR24346:SF30">
    <property type="entry name" value="MATERNAL EMBRYONIC LEUCINE ZIPPER KINASE"/>
    <property type="match status" value="1"/>
</dbReference>
<organism evidence="8 9">
    <name type="scientific">Polarella glacialis</name>
    <name type="common">Dinoflagellate</name>
    <dbReference type="NCBI Taxonomy" id="89957"/>
    <lineage>
        <taxon>Eukaryota</taxon>
        <taxon>Sar</taxon>
        <taxon>Alveolata</taxon>
        <taxon>Dinophyceae</taxon>
        <taxon>Suessiales</taxon>
        <taxon>Suessiaceae</taxon>
        <taxon>Polarella</taxon>
    </lineage>
</organism>
<dbReference type="InterPro" id="IPR011009">
    <property type="entry name" value="Kinase-like_dom_sf"/>
</dbReference>
<dbReference type="GO" id="GO:0005737">
    <property type="term" value="C:cytoplasm"/>
    <property type="evidence" value="ECO:0007669"/>
    <property type="project" value="TreeGrafter"/>
</dbReference>
<reference evidence="8" key="1">
    <citation type="submission" date="2021-02" db="EMBL/GenBank/DDBJ databases">
        <authorList>
            <person name="Dougan E. K."/>
            <person name="Rhodes N."/>
            <person name="Thang M."/>
            <person name="Chan C."/>
        </authorList>
    </citation>
    <scope>NUCLEOTIDE SEQUENCE</scope>
</reference>
<dbReference type="PROSITE" id="PS00108">
    <property type="entry name" value="PROTEIN_KINASE_ST"/>
    <property type="match status" value="1"/>
</dbReference>
<dbReference type="GO" id="GO:0004674">
    <property type="term" value="F:protein serine/threonine kinase activity"/>
    <property type="evidence" value="ECO:0007669"/>
    <property type="project" value="TreeGrafter"/>
</dbReference>
<evidence type="ECO:0000256" key="3">
    <source>
        <dbReference type="ARBA" id="ARBA00022840"/>
    </source>
</evidence>
<feature type="region of interest" description="Disordered" evidence="5">
    <location>
        <begin position="580"/>
        <end position="613"/>
    </location>
</feature>
<dbReference type="SMART" id="SM00220">
    <property type="entry name" value="S_TKc"/>
    <property type="match status" value="1"/>
</dbReference>
<dbReference type="EMBL" id="CAJNNW010004653">
    <property type="protein sequence ID" value="CAE8646637.1"/>
    <property type="molecule type" value="Genomic_DNA"/>
</dbReference>
<evidence type="ECO:0000259" key="6">
    <source>
        <dbReference type="PROSITE" id="PS50011"/>
    </source>
</evidence>
<proteinExistence type="inferred from homology"/>
<accession>A0A813I7M5</accession>
<evidence type="ECO:0000256" key="5">
    <source>
        <dbReference type="SAM" id="MobiDB-lite"/>
    </source>
</evidence>
<dbReference type="InterPro" id="IPR018247">
    <property type="entry name" value="EF_Hand_1_Ca_BS"/>
</dbReference>
<dbReference type="PROSITE" id="PS00018">
    <property type="entry name" value="EF_HAND_1"/>
    <property type="match status" value="1"/>
</dbReference>
<evidence type="ECO:0000256" key="1">
    <source>
        <dbReference type="ARBA" id="ARBA00022741"/>
    </source>
</evidence>
<feature type="domain" description="EF-hand" evidence="7">
    <location>
        <begin position="192"/>
        <end position="227"/>
    </location>
</feature>
<keyword evidence="2" id="KW-0106">Calcium</keyword>
<evidence type="ECO:0000256" key="4">
    <source>
        <dbReference type="ARBA" id="ARBA00024334"/>
    </source>
</evidence>
<dbReference type="SUPFAM" id="SSF56112">
    <property type="entry name" value="Protein kinase-like (PK-like)"/>
    <property type="match status" value="1"/>
</dbReference>
<evidence type="ECO:0000313" key="8">
    <source>
        <dbReference type="EMBL" id="CAE8646637.1"/>
    </source>
</evidence>
<dbReference type="InterPro" id="IPR008271">
    <property type="entry name" value="Ser/Thr_kinase_AS"/>
</dbReference>
<feature type="compositionally biased region" description="Acidic residues" evidence="5">
    <location>
        <begin position="582"/>
        <end position="593"/>
    </location>
</feature>
<dbReference type="GO" id="GO:0035556">
    <property type="term" value="P:intracellular signal transduction"/>
    <property type="evidence" value="ECO:0007669"/>
    <property type="project" value="TreeGrafter"/>
</dbReference>
<dbReference type="PROSITE" id="PS50011">
    <property type="entry name" value="PROTEIN_KINASE_DOM"/>
    <property type="match status" value="1"/>
</dbReference>
<dbReference type="Pfam" id="PF00069">
    <property type="entry name" value="Pkinase"/>
    <property type="match status" value="1"/>
</dbReference>
<evidence type="ECO:0000313" key="9">
    <source>
        <dbReference type="Proteomes" id="UP000626109"/>
    </source>
</evidence>
<comment type="similarity">
    <text evidence="4">Belongs to the protein kinase superfamily. Ser/Thr protein kinase family. CDPK subfamily.</text>
</comment>
<dbReference type="GO" id="GO:0005509">
    <property type="term" value="F:calcium ion binding"/>
    <property type="evidence" value="ECO:0007669"/>
    <property type="project" value="InterPro"/>
</dbReference>
<dbReference type="SUPFAM" id="SSF47473">
    <property type="entry name" value="EF-hand"/>
    <property type="match status" value="1"/>
</dbReference>
<dbReference type="InterPro" id="IPR002048">
    <property type="entry name" value="EF_hand_dom"/>
</dbReference>
<dbReference type="PROSITE" id="PS50222">
    <property type="entry name" value="EF_HAND_2"/>
    <property type="match status" value="1"/>
</dbReference>
<protein>
    <recommendedName>
        <fullName evidence="10">Non-specific serine/threonine protein kinase</fullName>
    </recommendedName>
</protein>
<dbReference type="CDD" id="cd00180">
    <property type="entry name" value="PKc"/>
    <property type="match status" value="1"/>
</dbReference>
<dbReference type="InterPro" id="IPR000719">
    <property type="entry name" value="Prot_kinase_dom"/>
</dbReference>
<name>A0A813I7M5_POLGL</name>
<comment type="caution">
    <text evidence="8">The sequence shown here is derived from an EMBL/GenBank/DDBJ whole genome shotgun (WGS) entry which is preliminary data.</text>
</comment>
<dbReference type="PANTHER" id="PTHR24346">
    <property type="entry name" value="MAP/MICROTUBULE AFFINITY-REGULATING KINASE"/>
    <property type="match status" value="1"/>
</dbReference>
<evidence type="ECO:0008006" key="10">
    <source>
        <dbReference type="Google" id="ProtNLM"/>
    </source>
</evidence>
<keyword evidence="1" id="KW-0547">Nucleotide-binding</keyword>
<evidence type="ECO:0000259" key="7">
    <source>
        <dbReference type="PROSITE" id="PS50222"/>
    </source>
</evidence>
<dbReference type="Gene3D" id="1.10.510.10">
    <property type="entry name" value="Transferase(Phosphotransferase) domain 1"/>
    <property type="match status" value="1"/>
</dbReference>
<keyword evidence="3" id="KW-0067">ATP-binding</keyword>